<accession>I2GEN4</accession>
<protein>
    <submittedName>
        <fullName evidence="1">Uncharacterized protein</fullName>
    </submittedName>
</protein>
<name>I2GEN4_9BACT</name>
<dbReference type="AlphaFoldDB" id="I2GEN4"/>
<dbReference type="RefSeq" id="WP_009280943.1">
    <property type="nucleotide sequence ID" value="NZ_CAIT01000005.1"/>
</dbReference>
<reference evidence="1 2" key="1">
    <citation type="journal article" date="2012" name="J. Bacteriol.">
        <title>Genome Sequence of the Filamentous Bacterium Fibrisoma limi BUZ 3T.</title>
        <authorList>
            <person name="Filippini M."/>
            <person name="Qi W."/>
            <person name="Jaenicke S."/>
            <person name="Goesmann A."/>
            <person name="Smits T.H."/>
            <person name="Bagheri H.C."/>
        </authorList>
    </citation>
    <scope>NUCLEOTIDE SEQUENCE [LARGE SCALE GENOMIC DNA]</scope>
    <source>
        <strain evidence="2">BUZ 3T</strain>
    </source>
</reference>
<organism evidence="1 2">
    <name type="scientific">Fibrisoma limi BUZ 3</name>
    <dbReference type="NCBI Taxonomy" id="1185876"/>
    <lineage>
        <taxon>Bacteria</taxon>
        <taxon>Pseudomonadati</taxon>
        <taxon>Bacteroidota</taxon>
        <taxon>Cytophagia</taxon>
        <taxon>Cytophagales</taxon>
        <taxon>Spirosomataceae</taxon>
        <taxon>Fibrisoma</taxon>
    </lineage>
</organism>
<keyword evidence="2" id="KW-1185">Reference proteome</keyword>
<sequence length="58" mass="6807">MAKPKKYKKSPKSTASEEVWARHFADCKDVDKYNAELIKQKARKKKLISDVRKLKSKK</sequence>
<comment type="caution">
    <text evidence="1">The sequence shown here is derived from an EMBL/GenBank/DDBJ whole genome shotgun (WGS) entry which is preliminary data.</text>
</comment>
<proteinExistence type="predicted"/>
<dbReference type="EMBL" id="CAIT01000005">
    <property type="protein sequence ID" value="CCH52359.1"/>
    <property type="molecule type" value="Genomic_DNA"/>
</dbReference>
<gene>
    <name evidence="1" type="ORF">BN8_01355</name>
</gene>
<evidence type="ECO:0000313" key="1">
    <source>
        <dbReference type="EMBL" id="CCH52359.1"/>
    </source>
</evidence>
<evidence type="ECO:0000313" key="2">
    <source>
        <dbReference type="Proteomes" id="UP000009309"/>
    </source>
</evidence>
<dbReference type="Proteomes" id="UP000009309">
    <property type="component" value="Unassembled WGS sequence"/>
</dbReference>
<dbReference type="STRING" id="1185876.BN8_01355"/>